<dbReference type="InterPro" id="IPR027417">
    <property type="entry name" value="P-loop_NTPase"/>
</dbReference>
<dbReference type="InterPro" id="IPR000212">
    <property type="entry name" value="DNA_helicase_UvrD/REP"/>
</dbReference>
<dbReference type="PANTHER" id="PTHR11070:SF2">
    <property type="entry name" value="ATP-DEPENDENT DNA HELICASE SRS2"/>
    <property type="match status" value="1"/>
</dbReference>
<evidence type="ECO:0000256" key="1">
    <source>
        <dbReference type="ARBA" id="ARBA00022741"/>
    </source>
</evidence>
<dbReference type="Gene3D" id="3.40.50.300">
    <property type="entry name" value="P-loop containing nucleotide triphosphate hydrolases"/>
    <property type="match status" value="3"/>
</dbReference>
<dbReference type="CDD" id="cd18807">
    <property type="entry name" value="SF1_C_UvrD"/>
    <property type="match status" value="1"/>
</dbReference>
<comment type="catalytic activity">
    <reaction evidence="8">
        <text>ATP + H2O = ADP + phosphate + H(+)</text>
        <dbReference type="Rhea" id="RHEA:13065"/>
        <dbReference type="ChEBI" id="CHEBI:15377"/>
        <dbReference type="ChEBI" id="CHEBI:15378"/>
        <dbReference type="ChEBI" id="CHEBI:30616"/>
        <dbReference type="ChEBI" id="CHEBI:43474"/>
        <dbReference type="ChEBI" id="CHEBI:456216"/>
        <dbReference type="EC" id="5.6.2.4"/>
    </reaction>
</comment>
<keyword evidence="4" id="KW-0067">ATP-binding</keyword>
<dbReference type="PROSITE" id="PS51198">
    <property type="entry name" value="UVRD_HELICASE_ATP_BIND"/>
    <property type="match status" value="1"/>
</dbReference>
<evidence type="ECO:0000259" key="9">
    <source>
        <dbReference type="PROSITE" id="PS51198"/>
    </source>
</evidence>
<evidence type="ECO:0000256" key="8">
    <source>
        <dbReference type="ARBA" id="ARBA00048988"/>
    </source>
</evidence>
<organism evidence="10">
    <name type="scientific">viral metagenome</name>
    <dbReference type="NCBI Taxonomy" id="1070528"/>
    <lineage>
        <taxon>unclassified sequences</taxon>
        <taxon>metagenomes</taxon>
        <taxon>organismal metagenomes</taxon>
    </lineage>
</organism>
<dbReference type="CDD" id="cd17932">
    <property type="entry name" value="DEXQc_UvrD"/>
    <property type="match status" value="1"/>
</dbReference>
<evidence type="ECO:0000256" key="7">
    <source>
        <dbReference type="ARBA" id="ARBA00034808"/>
    </source>
</evidence>
<evidence type="ECO:0000256" key="2">
    <source>
        <dbReference type="ARBA" id="ARBA00022801"/>
    </source>
</evidence>
<sequence length="764" mass="89704">MFKFSKKTIYVNEEQEKAITRPRDTNQRIIASAGSGKTTTITARIAYLIEYYKVESNRIVLLTFSKNSANEMKKKLYDLIGDNQVYAGTFHGLAKMLLQKYCPKSIQTLYFIDELVSMGEQWLKSYDGRKWVGRIQYIFVDEFQDINSSQWNMILRMLWPGAKLVVVGDDCQNIYTWRGSNVNFILDLDKHVKNLVDDQLHINYRSSDSIIQVANAVMKHIPTLPWKHTMVSALPKNKKPEIHFFYRSSDETSWIIKQIQKQLQENPNATIAIMSRINVDLYRFEEECIQKNISYRLFDLTSNDETLDLQKNSIDLVTIHSSKGLEWDIVYLVHVNDDVFPSSKKKEDIINERRLFYVAVTRARNELYMSYTNDERNLSRFVREIPNTILTYTGLAKYMLSEFELGKSRKRLIDILGSLTTDDLTSLRNQGYLDWFNTQMLEVKSLYPIDMFWKRPNWISNETLSDFQRFLNVWLRRSFCKICKIPYRDPNAEKLIFTLRIYAEDLEFFNNNKENIEFLIYHYFGGIPKGQDIPNIDYKMIENFATYNNILWSPKDIVYATNIVGKIRGQLRPLRFFNYHIKEFSIGPSRFVVPIQWRGDVLESWRKVVDLNVDWKDCLVDIWRIGALSMVAEGRNVAMYRAPRLKENLKEEDFIHFLECVERYTNIYISQENLLATSLCIENEDDIQESIDLQTEKSLINIGSLRFDSAELLRLAIASSFFEEHIETIGIFIPLDGKVFSLKLPHNIKEISQHILKIALSKTN</sequence>
<evidence type="ECO:0000256" key="3">
    <source>
        <dbReference type="ARBA" id="ARBA00022806"/>
    </source>
</evidence>
<evidence type="ECO:0000256" key="6">
    <source>
        <dbReference type="ARBA" id="ARBA00034617"/>
    </source>
</evidence>
<evidence type="ECO:0000256" key="5">
    <source>
        <dbReference type="ARBA" id="ARBA00023235"/>
    </source>
</evidence>
<evidence type="ECO:0000256" key="4">
    <source>
        <dbReference type="ARBA" id="ARBA00022840"/>
    </source>
</evidence>
<dbReference type="GO" id="GO:0016787">
    <property type="term" value="F:hydrolase activity"/>
    <property type="evidence" value="ECO:0007669"/>
    <property type="project" value="UniProtKB-KW"/>
</dbReference>
<evidence type="ECO:0000313" key="10">
    <source>
        <dbReference type="EMBL" id="QHT12407.1"/>
    </source>
</evidence>
<dbReference type="InterPro" id="IPR014017">
    <property type="entry name" value="DNA_helicase_UvrD-like_C"/>
</dbReference>
<comment type="catalytic activity">
    <reaction evidence="6">
        <text>Couples ATP hydrolysis with the unwinding of duplex DNA by translocating in the 3'-5' direction.</text>
        <dbReference type="EC" id="5.6.2.4"/>
    </reaction>
</comment>
<dbReference type="GO" id="GO:0005829">
    <property type="term" value="C:cytosol"/>
    <property type="evidence" value="ECO:0007669"/>
    <property type="project" value="TreeGrafter"/>
</dbReference>
<keyword evidence="5" id="KW-0413">Isomerase</keyword>
<dbReference type="GO" id="GO:0003677">
    <property type="term" value="F:DNA binding"/>
    <property type="evidence" value="ECO:0007669"/>
    <property type="project" value="InterPro"/>
</dbReference>
<dbReference type="PANTHER" id="PTHR11070">
    <property type="entry name" value="UVRD / RECB / PCRA DNA HELICASE FAMILY MEMBER"/>
    <property type="match status" value="1"/>
</dbReference>
<dbReference type="EMBL" id="MN739545">
    <property type="protein sequence ID" value="QHT12407.1"/>
    <property type="molecule type" value="Genomic_DNA"/>
</dbReference>
<dbReference type="InterPro" id="IPR014016">
    <property type="entry name" value="UvrD-like_ATP-bd"/>
</dbReference>
<dbReference type="Pfam" id="PF00580">
    <property type="entry name" value="UvrD-helicase"/>
    <property type="match status" value="2"/>
</dbReference>
<proteinExistence type="predicted"/>
<dbReference type="SUPFAM" id="SSF52540">
    <property type="entry name" value="P-loop containing nucleoside triphosphate hydrolases"/>
    <property type="match status" value="1"/>
</dbReference>
<dbReference type="GO" id="GO:0043138">
    <property type="term" value="F:3'-5' DNA helicase activity"/>
    <property type="evidence" value="ECO:0007669"/>
    <property type="project" value="UniProtKB-EC"/>
</dbReference>
<dbReference type="GO" id="GO:0000725">
    <property type="term" value="P:recombinational repair"/>
    <property type="evidence" value="ECO:0007669"/>
    <property type="project" value="TreeGrafter"/>
</dbReference>
<protein>
    <recommendedName>
        <fullName evidence="7">DNA 3'-5' helicase</fullName>
        <ecNumber evidence="7">5.6.2.4</ecNumber>
    </recommendedName>
</protein>
<dbReference type="EC" id="5.6.2.4" evidence="7"/>
<name>A0A6C0D7B6_9ZZZZ</name>
<reference evidence="10" key="1">
    <citation type="journal article" date="2020" name="Nature">
        <title>Giant virus diversity and host interactions through global metagenomics.</title>
        <authorList>
            <person name="Schulz F."/>
            <person name="Roux S."/>
            <person name="Paez-Espino D."/>
            <person name="Jungbluth S."/>
            <person name="Walsh D.A."/>
            <person name="Denef V.J."/>
            <person name="McMahon K.D."/>
            <person name="Konstantinidis K.T."/>
            <person name="Eloe-Fadrosh E.A."/>
            <person name="Kyrpides N.C."/>
            <person name="Woyke T."/>
        </authorList>
    </citation>
    <scope>NUCLEOTIDE SEQUENCE</scope>
    <source>
        <strain evidence="10">GVMAG-M-3300023174-129</strain>
    </source>
</reference>
<dbReference type="AlphaFoldDB" id="A0A6C0D7B6"/>
<keyword evidence="1" id="KW-0547">Nucleotide-binding</keyword>
<accession>A0A6C0D7B6</accession>
<keyword evidence="3" id="KW-0347">Helicase</keyword>
<dbReference type="Pfam" id="PF13361">
    <property type="entry name" value="UvrD_C"/>
    <property type="match status" value="2"/>
</dbReference>
<dbReference type="GO" id="GO:0005524">
    <property type="term" value="F:ATP binding"/>
    <property type="evidence" value="ECO:0007669"/>
    <property type="project" value="UniProtKB-KW"/>
</dbReference>
<keyword evidence="2" id="KW-0378">Hydrolase</keyword>
<feature type="domain" description="UvrD-like helicase ATP-binding" evidence="9">
    <location>
        <begin position="10"/>
        <end position="412"/>
    </location>
</feature>